<dbReference type="PANTHER" id="PTHR45586">
    <property type="entry name" value="TPR REPEAT-CONTAINING PROTEIN PA4667"/>
    <property type="match status" value="1"/>
</dbReference>
<dbReference type="SMART" id="SM00028">
    <property type="entry name" value="TPR"/>
    <property type="match status" value="8"/>
</dbReference>
<proteinExistence type="predicted"/>
<protein>
    <submittedName>
        <fullName evidence="5">Tetratricopeptide repeat protein</fullName>
    </submittedName>
</protein>
<evidence type="ECO:0000256" key="1">
    <source>
        <dbReference type="ARBA" id="ARBA00022737"/>
    </source>
</evidence>
<evidence type="ECO:0000313" key="6">
    <source>
        <dbReference type="Proteomes" id="UP000320496"/>
    </source>
</evidence>
<gene>
    <name evidence="5" type="ORF">Mal4_39760</name>
</gene>
<keyword evidence="1" id="KW-0677">Repeat</keyword>
<evidence type="ECO:0000256" key="2">
    <source>
        <dbReference type="ARBA" id="ARBA00022803"/>
    </source>
</evidence>
<dbReference type="PROSITE" id="PS50005">
    <property type="entry name" value="TPR"/>
    <property type="match status" value="1"/>
</dbReference>
<dbReference type="Pfam" id="PF13432">
    <property type="entry name" value="TPR_16"/>
    <property type="match status" value="2"/>
</dbReference>
<dbReference type="InterPro" id="IPR051012">
    <property type="entry name" value="CellSynth/LPSAsmb/PSIAsmb"/>
</dbReference>
<dbReference type="KEGG" id="mri:Mal4_39760"/>
<feature type="repeat" description="TPR" evidence="3">
    <location>
        <begin position="149"/>
        <end position="182"/>
    </location>
</feature>
<feature type="coiled-coil region" evidence="4">
    <location>
        <begin position="1331"/>
        <end position="1358"/>
    </location>
</feature>
<dbReference type="PANTHER" id="PTHR45586:SF1">
    <property type="entry name" value="LIPOPOLYSACCHARIDE ASSEMBLY PROTEIN B"/>
    <property type="match status" value="1"/>
</dbReference>
<dbReference type="Proteomes" id="UP000320496">
    <property type="component" value="Chromosome"/>
</dbReference>
<keyword evidence="4" id="KW-0175">Coiled coil</keyword>
<evidence type="ECO:0000256" key="4">
    <source>
        <dbReference type="SAM" id="Coils"/>
    </source>
</evidence>
<keyword evidence="2 3" id="KW-0802">TPR repeat</keyword>
<dbReference type="InterPro" id="IPR019734">
    <property type="entry name" value="TPR_rpt"/>
</dbReference>
<dbReference type="Gene3D" id="1.25.40.10">
    <property type="entry name" value="Tetratricopeptide repeat domain"/>
    <property type="match status" value="6"/>
</dbReference>
<reference evidence="5 6" key="1">
    <citation type="submission" date="2019-02" db="EMBL/GenBank/DDBJ databases">
        <title>Deep-cultivation of Planctomycetes and their phenomic and genomic characterization uncovers novel biology.</title>
        <authorList>
            <person name="Wiegand S."/>
            <person name="Jogler M."/>
            <person name="Boedeker C."/>
            <person name="Pinto D."/>
            <person name="Vollmers J."/>
            <person name="Rivas-Marin E."/>
            <person name="Kohn T."/>
            <person name="Peeters S.H."/>
            <person name="Heuer A."/>
            <person name="Rast P."/>
            <person name="Oberbeckmann S."/>
            <person name="Bunk B."/>
            <person name="Jeske O."/>
            <person name="Meyerdierks A."/>
            <person name="Storesund J.E."/>
            <person name="Kallscheuer N."/>
            <person name="Luecker S."/>
            <person name="Lage O.M."/>
            <person name="Pohl T."/>
            <person name="Merkel B.J."/>
            <person name="Hornburger P."/>
            <person name="Mueller R.-W."/>
            <person name="Bruemmer F."/>
            <person name="Labrenz M."/>
            <person name="Spormann A.M."/>
            <person name="Op den Camp H."/>
            <person name="Overmann J."/>
            <person name="Amann R."/>
            <person name="Jetten M.S.M."/>
            <person name="Mascher T."/>
            <person name="Medema M.H."/>
            <person name="Devos D.P."/>
            <person name="Kaster A.-K."/>
            <person name="Ovreas L."/>
            <person name="Rohde M."/>
            <person name="Galperin M.Y."/>
            <person name="Jogler C."/>
        </authorList>
    </citation>
    <scope>NUCLEOTIDE SEQUENCE [LARGE SCALE GENOMIC DNA]</scope>
    <source>
        <strain evidence="5 6">Mal4</strain>
    </source>
</reference>
<organism evidence="5 6">
    <name type="scientific">Maioricimonas rarisocia</name>
    <dbReference type="NCBI Taxonomy" id="2528026"/>
    <lineage>
        <taxon>Bacteria</taxon>
        <taxon>Pseudomonadati</taxon>
        <taxon>Planctomycetota</taxon>
        <taxon>Planctomycetia</taxon>
        <taxon>Planctomycetales</taxon>
        <taxon>Planctomycetaceae</taxon>
        <taxon>Maioricimonas</taxon>
    </lineage>
</organism>
<sequence>MSASKRGECRKRFNVRLVLSACGLLVVVVAGTHFLHRFQVARLSGALLQQAEARLADGQRTSARSYFKRYVRFRPHDAEALRQLALLQIEAAETIHDYLECLLTAEAALRVTVDADDLRRIAAGCAMRCGEFRAALRHYELLTSATASADLYVQMALCHELLFEYSEAAEAYGEALERDPGNLFSYRRRTGLLRERLDAPQEAGQLLEVAVLHNPQSVELLLLRADDLMRQGLLDESMAHIEEARRVDPLAISPVLAAARLSGRMETPETLRFQELKQQLEDAIGRDSSDLRILLPLAEMEFRSGDLPAARNRLTRGLELSPDQPDFLALSCLAAIRSDDMDVATHCQDRLQAGDAPREVTKLLNGLVLAADRQWGPAASELTSVRHEFDRGTVLATEVESTLLQCYRALDAREKVAALLREQLRQNGFSSDAKRRYAQAMAADGQIAAAISQYRELDLTDEDALPLARLLVRRQLSAPGHPINWDEVNRLLTTAAVSQPDSPEVAVLQVATDLLTHRPDEARKNLHAARERIGNCVELDAAAVELELRLGRHEEARRALEEAVSRHPDRPEVWNASLNVTLATSNADPQKLARLEAAIEQLDASDQPAARRRLASFYRRSRQFVDETRLRHEVAVRSPDSLAANRELVQAALRTGNKPLIVEAIERLRRIEGERGTHWRSARISLALADLDSGDSSTETFSGIMRQIDELERLRPDWSVVWSHRGILAFQRGQHRLAIQNLRRAYELGYRPSGLIELLARLYIMRGAMDDAEEILQGDDGARLAGETAGTLELLGAAASARIGETDRARALARDAIRSRPRHARGYLLLARINLRDGRLAAAEAQFRQAVEVEGESGAAWVGLIRFLHEHRSPDAAMHALQTLRAREDVDPLTLAQCYEACGSLASAEKHYVELEQSRGDDAMTLRAVAEYRLRRGQADRAEVIIRQLTRIGDGESTSERLWAIRRLAGLLAARGTLEGFRQALELLEDQPERDLGPIGQRQLARMLARRPELDHVRRAKVLFTRLHARKLLGPVDQVQFCRVLETLGEDNACEHNWAMLVEEHGGDAYVCTSWLTRLLDRGRVDDAEAFTSALPDSLRSLPAMVPPVIRLHLARGDFDSALQQLDTAVFSVGALTPLQVRDRVDLLNRVADALHSSGAFNEEDRERLAEAIETGYSDLLAMNVNVLPDFLGFLAAEDRFEEAWHQLMMHDDAALPVLLQGAVAILRYGKLAESDVDEWIERLAERVLLSDSAGSLAFEQLAQIRDLQGDSLAAERLYRAALQRNPDNVIALNNLAWLISAGGRDPAEARQLIERALNHVGRYPWLLDTLAQVQLAGDNAEDALETLEEAIEIAEAGHRYFLAAIASEMLARSDDAAKQFALARGLGLSEGDLHRLERPHFKRFATAAESDTLPDHTSPAEL</sequence>
<keyword evidence="6" id="KW-1185">Reference proteome</keyword>
<name>A0A517ZB24_9PLAN</name>
<evidence type="ECO:0000313" key="5">
    <source>
        <dbReference type="EMBL" id="QDU39630.1"/>
    </source>
</evidence>
<evidence type="ECO:0000256" key="3">
    <source>
        <dbReference type="PROSITE-ProRule" id="PRU00339"/>
    </source>
</evidence>
<dbReference type="OrthoDB" id="259472at2"/>
<dbReference type="EMBL" id="CP036275">
    <property type="protein sequence ID" value="QDU39630.1"/>
    <property type="molecule type" value="Genomic_DNA"/>
</dbReference>
<accession>A0A517ZB24</accession>
<dbReference type="SUPFAM" id="SSF48452">
    <property type="entry name" value="TPR-like"/>
    <property type="match status" value="5"/>
</dbReference>
<dbReference type="RefSeq" id="WP_145370796.1">
    <property type="nucleotide sequence ID" value="NZ_CP036275.1"/>
</dbReference>
<dbReference type="Pfam" id="PF13428">
    <property type="entry name" value="TPR_14"/>
    <property type="match status" value="1"/>
</dbReference>
<dbReference type="InterPro" id="IPR011990">
    <property type="entry name" value="TPR-like_helical_dom_sf"/>
</dbReference>
<dbReference type="Pfam" id="PF13181">
    <property type="entry name" value="TPR_8"/>
    <property type="match status" value="1"/>
</dbReference>